<dbReference type="GO" id="GO:0009085">
    <property type="term" value="P:lysine biosynthetic process"/>
    <property type="evidence" value="ECO:0007669"/>
    <property type="project" value="TreeGrafter"/>
</dbReference>
<dbReference type="GO" id="GO:0043066">
    <property type="term" value="P:negative regulation of apoptotic process"/>
    <property type="evidence" value="ECO:0007669"/>
    <property type="project" value="InterPro"/>
</dbReference>
<organism evidence="3 4">
    <name type="scientific">Acaulospora morrowiae</name>
    <dbReference type="NCBI Taxonomy" id="94023"/>
    <lineage>
        <taxon>Eukaryota</taxon>
        <taxon>Fungi</taxon>
        <taxon>Fungi incertae sedis</taxon>
        <taxon>Mucoromycota</taxon>
        <taxon>Glomeromycotina</taxon>
        <taxon>Glomeromycetes</taxon>
        <taxon>Diversisporales</taxon>
        <taxon>Acaulosporaceae</taxon>
        <taxon>Acaulospora</taxon>
    </lineage>
</organism>
<reference evidence="3" key="1">
    <citation type="submission" date="2021-06" db="EMBL/GenBank/DDBJ databases">
        <authorList>
            <person name="Kallberg Y."/>
            <person name="Tangrot J."/>
            <person name="Rosling A."/>
        </authorList>
    </citation>
    <scope>NUCLEOTIDE SEQUENCE</scope>
    <source>
        <strain evidence="3">CL551</strain>
    </source>
</reference>
<dbReference type="InterPro" id="IPR028346">
    <property type="entry name" value="HAUS2"/>
</dbReference>
<evidence type="ECO:0000259" key="2">
    <source>
        <dbReference type="SMART" id="SM01329"/>
    </source>
</evidence>
<evidence type="ECO:0000256" key="1">
    <source>
        <dbReference type="ARBA" id="ARBA00007769"/>
    </source>
</evidence>
<dbReference type="PANTHER" id="PTHR11835:SF48">
    <property type="entry name" value="HOMOISOCITRATE DEHYDROGENASE, MITOCHONDRIAL"/>
    <property type="match status" value="1"/>
</dbReference>
<evidence type="ECO:0000313" key="4">
    <source>
        <dbReference type="Proteomes" id="UP000789342"/>
    </source>
</evidence>
<dbReference type="GO" id="GO:0051287">
    <property type="term" value="F:NAD binding"/>
    <property type="evidence" value="ECO:0007669"/>
    <property type="project" value="InterPro"/>
</dbReference>
<dbReference type="PROSITE" id="PS00470">
    <property type="entry name" value="IDH_IMDH"/>
    <property type="match status" value="1"/>
</dbReference>
<gene>
    <name evidence="3" type="ORF">AMORRO_LOCUS5400</name>
</gene>
<dbReference type="GO" id="GO:0004449">
    <property type="term" value="F:isocitrate dehydrogenase (NAD+) activity"/>
    <property type="evidence" value="ECO:0007669"/>
    <property type="project" value="TreeGrafter"/>
</dbReference>
<keyword evidence="4" id="KW-1185">Reference proteome</keyword>
<dbReference type="Gene3D" id="3.40.718.10">
    <property type="entry name" value="Isopropylmalate Dehydrogenase"/>
    <property type="match status" value="1"/>
</dbReference>
<dbReference type="GO" id="GO:0005739">
    <property type="term" value="C:mitochondrion"/>
    <property type="evidence" value="ECO:0007669"/>
    <property type="project" value="TreeGrafter"/>
</dbReference>
<dbReference type="InterPro" id="IPR019818">
    <property type="entry name" value="IsoCit/isopropylmalate_DH_CS"/>
</dbReference>
<dbReference type="InterPro" id="IPR024135">
    <property type="entry name" value="LAMTOR5"/>
</dbReference>
<name>A0A9N9FM83_9GLOM</name>
<sequence length="684" mass="75564">MAHVIRAFSTTASQYARKLKIGLIPADGIGREVIPAARQVLEALPSKNDLKFDFIDLNAGFEYFQKNGTALPQETLEILKNECTGALFGAVSSPSHKVAGYSSPIVALRKSLDLYANVRPVVSVASDKTPDQKPVDILIIRENTECLYIKQERLTVDEATGLKIAWADRKISEYASRRSGKIAFEMALGRDKIRQGIPLEKRLWKAKPKVTIVHKSNVLSTTDGLWRETIRSVKENDRKYDGVDMDEQIVDSMVYRLFREPHEFDVVVAPNLYGDIISDGAAALVGSLGVVPSANVGDNFVIGEPVHGSAPDIVGQNKANPIAAIRSAGLLLEHLELSEEARLIYNAVDDVLRIGETLTPDLGGNATTQQVTDAEFVKADFHNMILNEGMLVSQQDNSSSLKKVLEMAEKIGYVNEDGPFSSKTESSIQLVDLLSEILSLRDQSEKIREELTKIKDFQTSFDLVNECELEKKIKIFADFSKHVESIISNKQTLLMRLRDPFVGEHINIEPEYHKDFVELFPLIAQSIASLPHDLESIQWFECHDIANETIDSQISEISSLIAMFGNYSDCLDRVRMALKDIQSITKGKKKHISKMEDGISSVLESLIKSDGVKGVLIADEHGLCLGARGTAKNHCSGIITAIATHAKTLQDDPASKSPIIKIEVDNSTILIINDDGNRTLAVFK</sequence>
<dbReference type="Pfam" id="PF15003">
    <property type="entry name" value="HAUS2"/>
    <property type="match status" value="1"/>
</dbReference>
<dbReference type="SUPFAM" id="SSF53659">
    <property type="entry name" value="Isocitrate/Isopropylmalate dehydrogenase-like"/>
    <property type="match status" value="1"/>
</dbReference>
<proteinExistence type="inferred from homology"/>
<dbReference type="EMBL" id="CAJVPV010003247">
    <property type="protein sequence ID" value="CAG8547126.1"/>
    <property type="molecule type" value="Genomic_DNA"/>
</dbReference>
<dbReference type="Gene3D" id="3.30.450.30">
    <property type="entry name" value="Dynein light chain 2a, cytoplasmic"/>
    <property type="match status" value="1"/>
</dbReference>
<dbReference type="Pfam" id="PF00180">
    <property type="entry name" value="Iso_dh"/>
    <property type="match status" value="1"/>
</dbReference>
<feature type="domain" description="Isopropylmalate dehydrogenase-like" evidence="2">
    <location>
        <begin position="20"/>
        <end position="375"/>
    </location>
</feature>
<dbReference type="OrthoDB" id="10261637at2759"/>
<evidence type="ECO:0000313" key="3">
    <source>
        <dbReference type="EMBL" id="CAG8547126.1"/>
    </source>
</evidence>
<dbReference type="GO" id="GO:0051225">
    <property type="term" value="P:spindle assembly"/>
    <property type="evidence" value="ECO:0007669"/>
    <property type="project" value="InterPro"/>
</dbReference>
<comment type="similarity">
    <text evidence="1">Belongs to the isocitrate and isopropylmalate dehydrogenases family.</text>
</comment>
<dbReference type="Pfam" id="PF16672">
    <property type="entry name" value="LAMTOR5"/>
    <property type="match status" value="1"/>
</dbReference>
<dbReference type="AlphaFoldDB" id="A0A9N9FM83"/>
<dbReference type="GO" id="GO:0006102">
    <property type="term" value="P:isocitrate metabolic process"/>
    <property type="evidence" value="ECO:0007669"/>
    <property type="project" value="TreeGrafter"/>
</dbReference>
<dbReference type="SMART" id="SM01329">
    <property type="entry name" value="Iso_dh"/>
    <property type="match status" value="1"/>
</dbReference>
<dbReference type="InterPro" id="IPR024084">
    <property type="entry name" value="IsoPropMal-DH-like_dom"/>
</dbReference>
<dbReference type="GO" id="GO:0006099">
    <property type="term" value="P:tricarboxylic acid cycle"/>
    <property type="evidence" value="ECO:0007669"/>
    <property type="project" value="TreeGrafter"/>
</dbReference>
<dbReference type="PANTHER" id="PTHR11835">
    <property type="entry name" value="DECARBOXYLATING DEHYDROGENASES-ISOCITRATE, ISOPROPYLMALATE, TARTRATE"/>
    <property type="match status" value="1"/>
</dbReference>
<comment type="caution">
    <text evidence="3">The sequence shown here is derived from an EMBL/GenBank/DDBJ whole genome shotgun (WGS) entry which is preliminary data.</text>
</comment>
<accession>A0A9N9FM83</accession>
<dbReference type="GO" id="GO:0047046">
    <property type="term" value="F:homoisocitrate dehydrogenase activity"/>
    <property type="evidence" value="ECO:0007669"/>
    <property type="project" value="TreeGrafter"/>
</dbReference>
<dbReference type="GO" id="GO:0031023">
    <property type="term" value="P:microtubule organizing center organization"/>
    <property type="evidence" value="ECO:0007669"/>
    <property type="project" value="InterPro"/>
</dbReference>
<dbReference type="GO" id="GO:0000287">
    <property type="term" value="F:magnesium ion binding"/>
    <property type="evidence" value="ECO:0007669"/>
    <property type="project" value="InterPro"/>
</dbReference>
<dbReference type="Proteomes" id="UP000789342">
    <property type="component" value="Unassembled WGS sequence"/>
</dbReference>
<dbReference type="GO" id="GO:0071986">
    <property type="term" value="C:Ragulator complex"/>
    <property type="evidence" value="ECO:0007669"/>
    <property type="project" value="InterPro"/>
</dbReference>
<protein>
    <submittedName>
        <fullName evidence="3">16675_t:CDS:1</fullName>
    </submittedName>
</protein>